<proteinExistence type="predicted"/>
<evidence type="ECO:0000313" key="3">
    <source>
        <dbReference type="Proteomes" id="UP000827133"/>
    </source>
</evidence>
<comment type="caution">
    <text evidence="2">The sequence shown here is derived from an EMBL/GenBank/DDBJ whole genome shotgun (WGS) entry which is preliminary data.</text>
</comment>
<feature type="domain" description="Heterokaryon incompatibility" evidence="1">
    <location>
        <begin position="48"/>
        <end position="176"/>
    </location>
</feature>
<dbReference type="AlphaFoldDB" id="A0A9P8IRZ7"/>
<dbReference type="EMBL" id="JAHBCI010000004">
    <property type="protein sequence ID" value="KAG9503330.1"/>
    <property type="molecule type" value="Genomic_DNA"/>
</dbReference>
<dbReference type="GeneID" id="68314031"/>
<dbReference type="Pfam" id="PF06985">
    <property type="entry name" value="HET"/>
    <property type="match status" value="1"/>
</dbReference>
<dbReference type="PANTHER" id="PTHR24148">
    <property type="entry name" value="ANKYRIN REPEAT DOMAIN-CONTAINING PROTEIN 39 HOMOLOG-RELATED"/>
    <property type="match status" value="1"/>
</dbReference>
<dbReference type="RefSeq" id="XP_044682330.1">
    <property type="nucleotide sequence ID" value="XM_044823839.1"/>
</dbReference>
<dbReference type="PANTHER" id="PTHR24148:SF64">
    <property type="entry name" value="HETEROKARYON INCOMPATIBILITY DOMAIN-CONTAINING PROTEIN"/>
    <property type="match status" value="1"/>
</dbReference>
<dbReference type="Proteomes" id="UP000827133">
    <property type="component" value="Unassembled WGS sequence"/>
</dbReference>
<dbReference type="InterPro" id="IPR010730">
    <property type="entry name" value="HET"/>
</dbReference>
<evidence type="ECO:0000313" key="2">
    <source>
        <dbReference type="EMBL" id="KAG9503330.1"/>
    </source>
</evidence>
<keyword evidence="3" id="KW-1185">Reference proteome</keyword>
<reference evidence="2" key="1">
    <citation type="journal article" date="2021" name="Mol. Plant Microbe Interact.">
        <title>Telomere to telomere genome assembly of Fusarium musae F31, causal agent of crown rot disease of banana.</title>
        <authorList>
            <person name="Degradi L."/>
            <person name="Tava V."/>
            <person name="Kunova A."/>
            <person name="Cortesi P."/>
            <person name="Saracchi M."/>
            <person name="Pasquali M."/>
        </authorList>
    </citation>
    <scope>NUCLEOTIDE SEQUENCE</scope>
    <source>
        <strain evidence="2">F31</strain>
    </source>
</reference>
<protein>
    <recommendedName>
        <fullName evidence="1">Heterokaryon incompatibility domain-containing protein</fullName>
    </recommendedName>
</protein>
<dbReference type="InterPro" id="IPR052895">
    <property type="entry name" value="HetReg/Transcr_Mod"/>
</dbReference>
<accession>A0A9P8IRZ7</accession>
<organism evidence="2 3">
    <name type="scientific">Fusarium musae</name>
    <dbReference type="NCBI Taxonomy" id="1042133"/>
    <lineage>
        <taxon>Eukaryota</taxon>
        <taxon>Fungi</taxon>
        <taxon>Dikarya</taxon>
        <taxon>Ascomycota</taxon>
        <taxon>Pezizomycotina</taxon>
        <taxon>Sordariomycetes</taxon>
        <taxon>Hypocreomycetidae</taxon>
        <taxon>Hypocreales</taxon>
        <taxon>Nectriaceae</taxon>
        <taxon>Fusarium</taxon>
    </lineage>
</organism>
<sequence>MFSYDSMGTGGALGPTQIRLLHLLPAKESTNPIACRLEVVAFEENPVYEALSYCWGDNTLLQGTKCNNEAFQVTESLFSGLQHLRNDHTERTLWIDAICINQNDLEERQSQVKLMKDIYTKSERVVIWLGPDPPLMESTTFPDEIKNDFVRPNEAKKGAIAVLTRPWWTRTWTVQEMVLAPSAIIMCGHLSAPASEARRACADDLMHAVKDAFDAGDDDDLLSFRDLVDDPNGTLYMARM</sequence>
<dbReference type="KEGG" id="fmu:J7337_006175"/>
<gene>
    <name evidence="2" type="ORF">J7337_006175</name>
</gene>
<evidence type="ECO:0000259" key="1">
    <source>
        <dbReference type="Pfam" id="PF06985"/>
    </source>
</evidence>
<name>A0A9P8IRZ7_9HYPO</name>